<dbReference type="InterPro" id="IPR020617">
    <property type="entry name" value="Thiolase_C"/>
</dbReference>
<dbReference type="InterPro" id="IPR020616">
    <property type="entry name" value="Thiolase_N"/>
</dbReference>
<feature type="domain" description="Thiolase N-terminal" evidence="8">
    <location>
        <begin position="5"/>
        <end position="270"/>
    </location>
</feature>
<dbReference type="NCBIfam" id="NF006551">
    <property type="entry name" value="PRK09050.1"/>
    <property type="match status" value="1"/>
</dbReference>
<dbReference type="InterPro" id="IPR020613">
    <property type="entry name" value="Thiolase_CS"/>
</dbReference>
<evidence type="ECO:0000259" key="8">
    <source>
        <dbReference type="Pfam" id="PF00108"/>
    </source>
</evidence>
<gene>
    <name evidence="10" type="ORF">QOZ94_003939</name>
</gene>
<dbReference type="NCBIfam" id="TIGR02430">
    <property type="entry name" value="pcaF"/>
    <property type="match status" value="1"/>
</dbReference>
<keyword evidence="11" id="KW-1185">Reference proteome</keyword>
<keyword evidence="4 7" id="KW-0808">Transferase</keyword>
<sequence>MTEAFICDAVRTPIGRFGGALAFTRADDLAAVPIKALLARNPQLDPEAVDEVILGCANQAGEDNRDVARMALLLAGLPASVPGVTVNRLCASGLEAVGQAARAVRLGEADLVIAGGVESMTRAPLVMGKAESAFARAAQIEDTTIGWRFVNPLMKAQYGVESMPETGENVAALFQVSRAEQDAYALQSQRRCAAAQAAGFFSGEIVPVEAKDAKGRSVPFAVDEHPRADTTLEGLSKLKTPFRKEGGTVTAGNASGVNDGAAALFVASEDEARAQGLAPLARIVAMASAGVEPRVMGVGPVPATQRLMARTGLKMDDFGVIEINEAFASQVIAVLRQLGVDPSEERVNRHGGGIALGHPLGMSGARIALTAARTLQQTGARYALVTLCVGVGQGVAVALERV</sequence>
<dbReference type="PROSITE" id="PS00099">
    <property type="entry name" value="THIOLASE_3"/>
    <property type="match status" value="1"/>
</dbReference>
<evidence type="ECO:0000256" key="7">
    <source>
        <dbReference type="RuleBase" id="RU003557"/>
    </source>
</evidence>
<feature type="domain" description="Thiolase C-terminal" evidence="9">
    <location>
        <begin position="278"/>
        <end position="401"/>
    </location>
</feature>
<evidence type="ECO:0000256" key="2">
    <source>
        <dbReference type="ARBA" id="ARBA00010982"/>
    </source>
</evidence>
<comment type="catalytic activity">
    <reaction evidence="6">
        <text>succinyl-CoA + acetyl-CoA = 3-oxoadipyl-CoA + CoA</text>
        <dbReference type="Rhea" id="RHEA:19481"/>
        <dbReference type="ChEBI" id="CHEBI:57287"/>
        <dbReference type="ChEBI" id="CHEBI:57288"/>
        <dbReference type="ChEBI" id="CHEBI:57292"/>
        <dbReference type="ChEBI" id="CHEBI:57348"/>
        <dbReference type="EC" id="2.3.1.174"/>
    </reaction>
</comment>
<dbReference type="Pfam" id="PF02803">
    <property type="entry name" value="Thiolase_C"/>
    <property type="match status" value="1"/>
</dbReference>
<evidence type="ECO:0000256" key="1">
    <source>
        <dbReference type="ARBA" id="ARBA00005211"/>
    </source>
</evidence>
<comment type="pathway">
    <text evidence="1">Aromatic compound metabolism.</text>
</comment>
<dbReference type="PIRSF" id="PIRSF000429">
    <property type="entry name" value="Ac-CoA_Ac_transf"/>
    <property type="match status" value="1"/>
</dbReference>
<evidence type="ECO:0000256" key="5">
    <source>
        <dbReference type="ARBA" id="ARBA00023315"/>
    </source>
</evidence>
<dbReference type="CDD" id="cd00751">
    <property type="entry name" value="thiolase"/>
    <property type="match status" value="1"/>
</dbReference>
<accession>A0ABU0LJ15</accession>
<organism evidence="10 11">
    <name type="scientific">Xanthobacter agilis</name>
    <dbReference type="NCBI Taxonomy" id="47492"/>
    <lineage>
        <taxon>Bacteria</taxon>
        <taxon>Pseudomonadati</taxon>
        <taxon>Pseudomonadota</taxon>
        <taxon>Alphaproteobacteria</taxon>
        <taxon>Hyphomicrobiales</taxon>
        <taxon>Xanthobacteraceae</taxon>
        <taxon>Xanthobacter</taxon>
    </lineage>
</organism>
<dbReference type="SUPFAM" id="SSF53901">
    <property type="entry name" value="Thiolase-like"/>
    <property type="match status" value="2"/>
</dbReference>
<dbReference type="InterPro" id="IPR016039">
    <property type="entry name" value="Thiolase-like"/>
</dbReference>
<dbReference type="PROSITE" id="PS00098">
    <property type="entry name" value="THIOLASE_1"/>
    <property type="match status" value="1"/>
</dbReference>
<dbReference type="InterPro" id="IPR020615">
    <property type="entry name" value="Thiolase_acyl_enz_int_AS"/>
</dbReference>
<dbReference type="PANTHER" id="PTHR18919:SF12">
    <property type="entry name" value="ACYLTRANSFERASE RV0859-RELATED"/>
    <property type="match status" value="1"/>
</dbReference>
<dbReference type="EC" id="2.3.1.174" evidence="3"/>
<protein>
    <recommendedName>
        <fullName evidence="3">3-oxoadipyl-CoA thiolase</fullName>
        <ecNumber evidence="3">2.3.1.174</ecNumber>
    </recommendedName>
</protein>
<dbReference type="InterPro" id="IPR012793">
    <property type="entry name" value="PcaF"/>
</dbReference>
<name>A0ABU0LJ15_XANAG</name>
<evidence type="ECO:0000313" key="10">
    <source>
        <dbReference type="EMBL" id="MDQ0507123.1"/>
    </source>
</evidence>
<evidence type="ECO:0000256" key="6">
    <source>
        <dbReference type="ARBA" id="ARBA00048527"/>
    </source>
</evidence>
<dbReference type="Proteomes" id="UP001241747">
    <property type="component" value="Unassembled WGS sequence"/>
</dbReference>
<dbReference type="PROSITE" id="PS00737">
    <property type="entry name" value="THIOLASE_2"/>
    <property type="match status" value="1"/>
</dbReference>
<comment type="similarity">
    <text evidence="2 7">Belongs to the thiolase-like superfamily. Thiolase family.</text>
</comment>
<dbReference type="Pfam" id="PF00108">
    <property type="entry name" value="Thiolase_N"/>
    <property type="match status" value="1"/>
</dbReference>
<keyword evidence="5 7" id="KW-0012">Acyltransferase</keyword>
<evidence type="ECO:0000256" key="3">
    <source>
        <dbReference type="ARBA" id="ARBA00012233"/>
    </source>
</evidence>
<evidence type="ECO:0000256" key="4">
    <source>
        <dbReference type="ARBA" id="ARBA00022679"/>
    </source>
</evidence>
<proteinExistence type="inferred from homology"/>
<dbReference type="Gene3D" id="3.40.47.10">
    <property type="match status" value="1"/>
</dbReference>
<comment type="caution">
    <text evidence="10">The sequence shown here is derived from an EMBL/GenBank/DDBJ whole genome shotgun (WGS) entry which is preliminary data.</text>
</comment>
<evidence type="ECO:0000313" key="11">
    <source>
        <dbReference type="Proteomes" id="UP001241747"/>
    </source>
</evidence>
<dbReference type="InterPro" id="IPR020610">
    <property type="entry name" value="Thiolase_AS"/>
</dbReference>
<dbReference type="InterPro" id="IPR002155">
    <property type="entry name" value="Thiolase"/>
</dbReference>
<reference evidence="10 11" key="1">
    <citation type="submission" date="2023-07" db="EMBL/GenBank/DDBJ databases">
        <title>Genomic Encyclopedia of Type Strains, Phase IV (KMG-IV): sequencing the most valuable type-strain genomes for metagenomic binning, comparative biology and taxonomic classification.</title>
        <authorList>
            <person name="Goeker M."/>
        </authorList>
    </citation>
    <scope>NUCLEOTIDE SEQUENCE [LARGE SCALE GENOMIC DNA]</scope>
    <source>
        <strain evidence="10 11">DSM 3770</strain>
    </source>
</reference>
<dbReference type="PANTHER" id="PTHR18919">
    <property type="entry name" value="ACETYL-COA C-ACYLTRANSFERASE"/>
    <property type="match status" value="1"/>
</dbReference>
<dbReference type="EMBL" id="JAUSVY010000013">
    <property type="protein sequence ID" value="MDQ0507123.1"/>
    <property type="molecule type" value="Genomic_DNA"/>
</dbReference>
<dbReference type="NCBIfam" id="TIGR01930">
    <property type="entry name" value="AcCoA-C-Actrans"/>
    <property type="match status" value="1"/>
</dbReference>
<dbReference type="RefSeq" id="WP_237347253.1">
    <property type="nucleotide sequence ID" value="NZ_JABWGX010000031.1"/>
</dbReference>
<evidence type="ECO:0000259" key="9">
    <source>
        <dbReference type="Pfam" id="PF02803"/>
    </source>
</evidence>